<dbReference type="InParanoid" id="A0A409YAH9"/>
<evidence type="ECO:0000313" key="2">
    <source>
        <dbReference type="EMBL" id="PPQ99999.1"/>
    </source>
</evidence>
<gene>
    <name evidence="2" type="ORF">CVT26_009281</name>
</gene>
<evidence type="ECO:0000256" key="1">
    <source>
        <dbReference type="SAM" id="MobiDB-lite"/>
    </source>
</evidence>
<accession>A0A409YAH9</accession>
<dbReference type="EMBL" id="NHYE01001036">
    <property type="protein sequence ID" value="PPQ99999.1"/>
    <property type="molecule type" value="Genomic_DNA"/>
</dbReference>
<organism evidence="2 3">
    <name type="scientific">Gymnopilus dilepis</name>
    <dbReference type="NCBI Taxonomy" id="231916"/>
    <lineage>
        <taxon>Eukaryota</taxon>
        <taxon>Fungi</taxon>
        <taxon>Dikarya</taxon>
        <taxon>Basidiomycota</taxon>
        <taxon>Agaricomycotina</taxon>
        <taxon>Agaricomycetes</taxon>
        <taxon>Agaricomycetidae</taxon>
        <taxon>Agaricales</taxon>
        <taxon>Agaricineae</taxon>
        <taxon>Hymenogastraceae</taxon>
        <taxon>Gymnopilus</taxon>
    </lineage>
</organism>
<dbReference type="Proteomes" id="UP000284706">
    <property type="component" value="Unassembled WGS sequence"/>
</dbReference>
<dbReference type="OrthoDB" id="3365917at2759"/>
<keyword evidence="3" id="KW-1185">Reference proteome</keyword>
<proteinExistence type="predicted"/>
<evidence type="ECO:0000313" key="3">
    <source>
        <dbReference type="Proteomes" id="UP000284706"/>
    </source>
</evidence>
<feature type="region of interest" description="Disordered" evidence="1">
    <location>
        <begin position="1"/>
        <end position="107"/>
    </location>
</feature>
<dbReference type="STRING" id="231916.A0A409YAH9"/>
<feature type="compositionally biased region" description="Low complexity" evidence="1">
    <location>
        <begin position="58"/>
        <end position="84"/>
    </location>
</feature>
<feature type="compositionally biased region" description="Low complexity" evidence="1">
    <location>
        <begin position="33"/>
        <end position="50"/>
    </location>
</feature>
<reference evidence="2 3" key="1">
    <citation type="journal article" date="2018" name="Evol. Lett.">
        <title>Horizontal gene cluster transfer increased hallucinogenic mushroom diversity.</title>
        <authorList>
            <person name="Reynolds H.T."/>
            <person name="Vijayakumar V."/>
            <person name="Gluck-Thaler E."/>
            <person name="Korotkin H.B."/>
            <person name="Matheny P.B."/>
            <person name="Slot J.C."/>
        </authorList>
    </citation>
    <scope>NUCLEOTIDE SEQUENCE [LARGE SCALE GENOMIC DNA]</scope>
    <source>
        <strain evidence="2 3">SRW20</strain>
    </source>
</reference>
<name>A0A409YAH9_9AGAR</name>
<dbReference type="AlphaFoldDB" id="A0A409YAH9"/>
<feature type="compositionally biased region" description="Gly residues" evidence="1">
    <location>
        <begin position="20"/>
        <end position="32"/>
    </location>
</feature>
<protein>
    <submittedName>
        <fullName evidence="2">Uncharacterized protein</fullName>
    </submittedName>
</protein>
<comment type="caution">
    <text evidence="2">The sequence shown here is derived from an EMBL/GenBank/DDBJ whole genome shotgun (WGS) entry which is preliminary data.</text>
</comment>
<sequence length="320" mass="31926">MFVPFISKRSEQKLYRRKGGGGGGKGGGGSSGGKSSSSGSKSSGKTSGSSGSSGGKSSGSSGSSGVSKSSPISSSAGSKSATTYGSGGGKPVTIPSGQIFAGRQSGGGTRNQVFGTADYGSGYPGVAGRGVAGRGFPFVFWPLAWGGIAGAGTASYLHTSEYGRPDNSSRPGGVMMTAAFQSSSQNTTFRLVADNTTVSDLIPAITSNCSSSLSNPSAITATAYNDSAAAPKPEQAIQYYRASSVALTLDGYNNTGALQAEGTPDTPLPSNIDTTLLNCLNQTIGAAVPLVGAANIRWSAPPSFSFVGLAYLVWILSSLV</sequence>